<keyword evidence="1" id="KW-0547">Nucleotide-binding</keyword>
<dbReference type="VEuPathDB" id="FungiDB:SeMB42_g01596"/>
<dbReference type="EMBL" id="QEAN01000042">
    <property type="protein sequence ID" value="TPX52178.1"/>
    <property type="molecule type" value="Genomic_DNA"/>
</dbReference>
<comment type="caution">
    <text evidence="5">The sequence shown here is derived from an EMBL/GenBank/DDBJ whole genome shotgun (WGS) entry which is preliminary data.</text>
</comment>
<dbReference type="PROSITE" id="PS00455">
    <property type="entry name" value="AMP_BINDING"/>
    <property type="match status" value="1"/>
</dbReference>
<evidence type="ECO:0000256" key="1">
    <source>
        <dbReference type="ARBA" id="ARBA00022741"/>
    </source>
</evidence>
<dbReference type="InterPro" id="IPR020845">
    <property type="entry name" value="AMP-binding_CS"/>
</dbReference>
<dbReference type="GO" id="GO:0005783">
    <property type="term" value="C:endoplasmic reticulum"/>
    <property type="evidence" value="ECO:0007669"/>
    <property type="project" value="TreeGrafter"/>
</dbReference>
<dbReference type="GO" id="GO:0004467">
    <property type="term" value="F:long-chain fatty acid-CoA ligase activity"/>
    <property type="evidence" value="ECO:0007669"/>
    <property type="project" value="TreeGrafter"/>
</dbReference>
<evidence type="ECO:0000313" key="5">
    <source>
        <dbReference type="EMBL" id="TPX52178.1"/>
    </source>
</evidence>
<accession>A0A507DMS2</accession>
<dbReference type="OrthoDB" id="1700726at2759"/>
<dbReference type="EMBL" id="QEAM01000153">
    <property type="protein sequence ID" value="TPX45150.1"/>
    <property type="molecule type" value="Genomic_DNA"/>
</dbReference>
<dbReference type="AlphaFoldDB" id="A0A507DMS2"/>
<dbReference type="Pfam" id="PF00501">
    <property type="entry name" value="AMP-binding"/>
    <property type="match status" value="1"/>
</dbReference>
<keyword evidence="2" id="KW-0067">ATP-binding</keyword>
<dbReference type="STRING" id="286115.A0A507DMS2"/>
<evidence type="ECO:0000313" key="6">
    <source>
        <dbReference type="Proteomes" id="UP000317494"/>
    </source>
</evidence>
<dbReference type="SUPFAM" id="SSF56801">
    <property type="entry name" value="Acetyl-CoA synthetase-like"/>
    <property type="match status" value="1"/>
</dbReference>
<feature type="domain" description="AMP-dependent synthetase/ligase" evidence="3">
    <location>
        <begin position="127"/>
        <end position="508"/>
    </location>
</feature>
<proteinExistence type="predicted"/>
<dbReference type="Proteomes" id="UP000320475">
    <property type="component" value="Unassembled WGS sequence"/>
</dbReference>
<dbReference type="Proteomes" id="UP000317494">
    <property type="component" value="Unassembled WGS sequence"/>
</dbReference>
<dbReference type="PANTHER" id="PTHR43272">
    <property type="entry name" value="LONG-CHAIN-FATTY-ACID--COA LIGASE"/>
    <property type="match status" value="1"/>
</dbReference>
<name>A0A507DMS2_9FUNG</name>
<evidence type="ECO:0000259" key="3">
    <source>
        <dbReference type="Pfam" id="PF00501"/>
    </source>
</evidence>
<dbReference type="Gene3D" id="3.40.50.12780">
    <property type="entry name" value="N-terminal domain of ligase-like"/>
    <property type="match status" value="1"/>
</dbReference>
<dbReference type="PANTHER" id="PTHR43272:SF33">
    <property type="entry name" value="AMP-BINDING DOMAIN-CONTAINING PROTEIN-RELATED"/>
    <property type="match status" value="1"/>
</dbReference>
<evidence type="ECO:0000313" key="7">
    <source>
        <dbReference type="Proteomes" id="UP000320475"/>
    </source>
</evidence>
<dbReference type="InterPro" id="IPR000873">
    <property type="entry name" value="AMP-dep_synth/lig_dom"/>
</dbReference>
<protein>
    <recommendedName>
        <fullName evidence="3">AMP-dependent synthetase/ligase domain-containing protein</fullName>
    </recommendedName>
</protein>
<dbReference type="InterPro" id="IPR042099">
    <property type="entry name" value="ANL_N_sf"/>
</dbReference>
<evidence type="ECO:0000256" key="2">
    <source>
        <dbReference type="ARBA" id="ARBA00022840"/>
    </source>
</evidence>
<evidence type="ECO:0000313" key="4">
    <source>
        <dbReference type="EMBL" id="TPX45150.1"/>
    </source>
</evidence>
<organism evidence="5 6">
    <name type="scientific">Synchytrium endobioticum</name>
    <dbReference type="NCBI Taxonomy" id="286115"/>
    <lineage>
        <taxon>Eukaryota</taxon>
        <taxon>Fungi</taxon>
        <taxon>Fungi incertae sedis</taxon>
        <taxon>Chytridiomycota</taxon>
        <taxon>Chytridiomycota incertae sedis</taxon>
        <taxon>Chytridiomycetes</taxon>
        <taxon>Synchytriales</taxon>
        <taxon>Synchytriaceae</taxon>
        <taxon>Synchytrium</taxon>
    </lineage>
</organism>
<dbReference type="GO" id="GO:0005524">
    <property type="term" value="F:ATP binding"/>
    <property type="evidence" value="ECO:0007669"/>
    <property type="project" value="UniProtKB-KW"/>
</dbReference>
<keyword evidence="6" id="KW-1185">Reference proteome</keyword>
<sequence>MTDEKHFTVSELSKFIKTRVSVELPGTKEPGYSGIYRSALVSDRLVGGYPDCNTIFEAFETGAMTAGLQAPCLGAKQRVIGKGGEVTWTPFVYQTWETVGKRRIDFGSGLQHIRSTIVNQSSDGKWPVGIYATNRPEWYITDHAAAAYSNISVALFDTLGPDSVSYIINHAELSVVVCSLERVPNLLAVASRCPTLKVIISMDPLTTPCVVPAPGTVLKSWAAEKEIILLSFTEVEEMGRLNSHPIRPPKAEDVATICYTSGTTGNPKGAVLTHANFVAAVHALQIVGVDFTAGQRYISYLPLAHIYDRNNLVGATRGGCVIGFSRGDIALLFSDIAEFKPHIFASVPRLLNRLHAAIVNATINGPSKVTAALFKHALAHKTAQLSTNGGVTHPVWDALVFRRVKALLGGNVKLITSGSAPISSDVLTFLRVVFSCEVVEGWGATETAASGTLNLQTDYNAGGKIGAIVPCCEIRLADIPEMKYTSTDKPFPRGEILIRGNNVFQGYYKEPEKTKEALVDGWYYTGDVGLIDEIGRLQIVDRRKHIFKLAQGEYVAPEKLENVFLQSDYIMQCFIWGDSLQNSLVGVIVPEAETSIKFAMDKGWLPKGTPIPALGVQSDAYVALSGDARFKAMVMSDIQKLGKKHKLTGFEVPKDIHITAEMMSIDNGLLTPTLKVMRNVAAERYRPHIDAMYEKINAESPADTLAKL</sequence>
<gene>
    <name evidence="4" type="ORF">SeLEV6574_g04052</name>
    <name evidence="5" type="ORF">SeMB42_g01596</name>
</gene>
<reference evidence="6 7" key="1">
    <citation type="journal article" date="2019" name="Sci. Rep.">
        <title>Comparative genomics of chytrid fungi reveal insights into the obligate biotrophic and pathogenic lifestyle of Synchytrium endobioticum.</title>
        <authorList>
            <person name="van de Vossenberg B.T.L.H."/>
            <person name="Warris S."/>
            <person name="Nguyen H.D.T."/>
            <person name="van Gent-Pelzer M.P.E."/>
            <person name="Joly D.L."/>
            <person name="van de Geest H.C."/>
            <person name="Bonants P.J.M."/>
            <person name="Smith D.S."/>
            <person name="Levesque C.A."/>
            <person name="van der Lee T.A.J."/>
        </authorList>
    </citation>
    <scope>NUCLEOTIDE SEQUENCE [LARGE SCALE GENOMIC DNA]</scope>
    <source>
        <strain evidence="4 7">LEV6574</strain>
        <strain evidence="5 6">MB42</strain>
    </source>
</reference>
<dbReference type="GO" id="GO:0016020">
    <property type="term" value="C:membrane"/>
    <property type="evidence" value="ECO:0007669"/>
    <property type="project" value="TreeGrafter"/>
</dbReference>